<dbReference type="Proteomes" id="UP000052268">
    <property type="component" value="Unassembled WGS sequence"/>
</dbReference>
<dbReference type="PATRIC" id="fig|1114963.3.peg.1389"/>
<evidence type="ECO:0000313" key="1">
    <source>
        <dbReference type="EMBL" id="KMS58928.1"/>
    </source>
</evidence>
<evidence type="ECO:0000313" key="2">
    <source>
        <dbReference type="Proteomes" id="UP000052268"/>
    </source>
</evidence>
<accession>A0A0J7Y6E0</accession>
<proteinExistence type="predicted"/>
<dbReference type="EMBL" id="JACU01000003">
    <property type="protein sequence ID" value="KMS58928.1"/>
    <property type="molecule type" value="Genomic_DNA"/>
</dbReference>
<protein>
    <submittedName>
        <fullName evidence="1">Uncharacterized protein</fullName>
    </submittedName>
</protein>
<dbReference type="RefSeq" id="WP_059150664.1">
    <property type="nucleotide sequence ID" value="NZ_KQ130452.1"/>
</dbReference>
<organism evidence="1 2">
    <name type="scientific">Novosphingobium barchaimii LL02</name>
    <dbReference type="NCBI Taxonomy" id="1114963"/>
    <lineage>
        <taxon>Bacteria</taxon>
        <taxon>Pseudomonadati</taxon>
        <taxon>Pseudomonadota</taxon>
        <taxon>Alphaproteobacteria</taxon>
        <taxon>Sphingomonadales</taxon>
        <taxon>Sphingomonadaceae</taxon>
        <taxon>Novosphingobium</taxon>
    </lineage>
</organism>
<dbReference type="AlphaFoldDB" id="A0A0J7Y6E0"/>
<dbReference type="OrthoDB" id="594865at2"/>
<reference evidence="1 2" key="1">
    <citation type="journal article" date="2015" name="G3 (Bethesda)">
        <title>Insights into Ongoing Evolution of the Hexachlorocyclohexane Catabolic Pathway from Comparative Genomics of Ten Sphingomonadaceae Strains.</title>
        <authorList>
            <person name="Pearce S.L."/>
            <person name="Oakeshott J.G."/>
            <person name="Pandey G."/>
        </authorList>
    </citation>
    <scope>NUCLEOTIDE SEQUENCE [LARGE SCALE GENOMIC DNA]</scope>
    <source>
        <strain evidence="1 2">LL02</strain>
    </source>
</reference>
<name>A0A0J7Y6E0_9SPHN</name>
<keyword evidence="2" id="KW-1185">Reference proteome</keyword>
<sequence length="71" mass="7618">MNKLLVTINRRSGKISVQGKAPHAFRGACDLILRAVQVPALGHEPERSERMQFARGTIGPGARLDTGIPVG</sequence>
<gene>
    <name evidence="1" type="ORF">V474_12920</name>
</gene>
<comment type="caution">
    <text evidence="1">The sequence shown here is derived from an EMBL/GenBank/DDBJ whole genome shotgun (WGS) entry which is preliminary data.</text>
</comment>